<dbReference type="GO" id="GO:0016020">
    <property type="term" value="C:membrane"/>
    <property type="evidence" value="ECO:0007669"/>
    <property type="project" value="UniProtKB-SubCell"/>
</dbReference>
<evidence type="ECO:0000256" key="3">
    <source>
        <dbReference type="ARBA" id="ARBA00022989"/>
    </source>
</evidence>
<keyword evidence="4 6" id="KW-0472">Membrane</keyword>
<gene>
    <name evidence="7" type="ORF">B0A48_11396</name>
</gene>
<evidence type="ECO:0000256" key="4">
    <source>
        <dbReference type="ARBA" id="ARBA00023136"/>
    </source>
</evidence>
<dbReference type="EMBL" id="NAJO01000025">
    <property type="protein sequence ID" value="OQO03141.1"/>
    <property type="molecule type" value="Genomic_DNA"/>
</dbReference>
<dbReference type="STRING" id="1507870.A0A1V8SVS6"/>
<proteinExistence type="predicted"/>
<dbReference type="InParanoid" id="A0A1V8SVS6"/>
<keyword evidence="2 6" id="KW-0812">Transmembrane</keyword>
<dbReference type="PANTHER" id="PTHR15549">
    <property type="entry name" value="PAIRED IMMUNOGLOBULIN-LIKE TYPE 2 RECEPTOR"/>
    <property type="match status" value="1"/>
</dbReference>
<accession>A0A1V8SVS6</accession>
<feature type="region of interest" description="Disordered" evidence="5">
    <location>
        <begin position="258"/>
        <end position="302"/>
    </location>
</feature>
<name>A0A1V8SVS6_9PEZI</name>
<reference evidence="8" key="1">
    <citation type="submission" date="2017-03" db="EMBL/GenBank/DDBJ databases">
        <title>Genomes of endolithic fungi from Antarctica.</title>
        <authorList>
            <person name="Coleine C."/>
            <person name="Masonjones S."/>
            <person name="Stajich J.E."/>
        </authorList>
    </citation>
    <scope>NUCLEOTIDE SEQUENCE [LARGE SCALE GENOMIC DNA]</scope>
    <source>
        <strain evidence="8">CCFEE 5527</strain>
    </source>
</reference>
<feature type="transmembrane region" description="Helical" evidence="6">
    <location>
        <begin position="196"/>
        <end position="219"/>
    </location>
</feature>
<dbReference type="InterPro" id="IPR051694">
    <property type="entry name" value="Immunoregulatory_rcpt-like"/>
</dbReference>
<dbReference type="Proteomes" id="UP000192596">
    <property type="component" value="Unassembled WGS sequence"/>
</dbReference>
<evidence type="ECO:0000313" key="8">
    <source>
        <dbReference type="Proteomes" id="UP000192596"/>
    </source>
</evidence>
<evidence type="ECO:0000313" key="7">
    <source>
        <dbReference type="EMBL" id="OQO03141.1"/>
    </source>
</evidence>
<keyword evidence="3 6" id="KW-1133">Transmembrane helix</keyword>
<organism evidence="7 8">
    <name type="scientific">Cryoendolithus antarcticus</name>
    <dbReference type="NCBI Taxonomy" id="1507870"/>
    <lineage>
        <taxon>Eukaryota</taxon>
        <taxon>Fungi</taxon>
        <taxon>Dikarya</taxon>
        <taxon>Ascomycota</taxon>
        <taxon>Pezizomycotina</taxon>
        <taxon>Dothideomycetes</taxon>
        <taxon>Dothideomycetidae</taxon>
        <taxon>Cladosporiales</taxon>
        <taxon>Cladosporiaceae</taxon>
        <taxon>Cryoendolithus</taxon>
    </lineage>
</organism>
<evidence type="ECO:0000256" key="6">
    <source>
        <dbReference type="SAM" id="Phobius"/>
    </source>
</evidence>
<evidence type="ECO:0000256" key="2">
    <source>
        <dbReference type="ARBA" id="ARBA00022692"/>
    </source>
</evidence>
<feature type="region of interest" description="Disordered" evidence="5">
    <location>
        <begin position="171"/>
        <end position="190"/>
    </location>
</feature>
<dbReference type="AlphaFoldDB" id="A0A1V8SVS6"/>
<comment type="subcellular location">
    <subcellularLocation>
        <location evidence="1">Membrane</location>
        <topology evidence="1">Single-pass membrane protein</topology>
    </subcellularLocation>
</comment>
<feature type="compositionally biased region" description="Low complexity" evidence="5">
    <location>
        <begin position="171"/>
        <end position="186"/>
    </location>
</feature>
<feature type="region of interest" description="Disordered" evidence="5">
    <location>
        <begin position="119"/>
        <end position="139"/>
    </location>
</feature>
<evidence type="ECO:0000256" key="5">
    <source>
        <dbReference type="SAM" id="MobiDB-lite"/>
    </source>
</evidence>
<protein>
    <recommendedName>
        <fullName evidence="9">Mid2 domain-containing protein</fullName>
    </recommendedName>
</protein>
<dbReference type="OrthoDB" id="3793330at2759"/>
<comment type="caution">
    <text evidence="7">The sequence shown here is derived from an EMBL/GenBank/DDBJ whole genome shotgun (WGS) entry which is preliminary data.</text>
</comment>
<sequence length="302" mass="31553">MNVTWYTTYSSINLYLIYGGNYDTPTLCISGTSDSWWMWEPIDDHGHNALPFVFRVVDALGTANEQQLAGFITGQFWLREAEVVAAATTSSLETPTPGTITVTQSQSIIVTSISNVPTSTSTTQITTSPTSSTTSTKTTEALSTSSMAFPAATASQASDTPVSTVAATFTSVTSSSSTSSTSTSTPPLVPAPKPTLAIGLGAGVGIALLAVGALACFFVRRRRAPPQHAAAPQYMPELANDEKPSGYATPSCIAELHNRRSGNTLTKSPLEAASMTSPRELYGDSPSAYSRGASPVYGAGTR</sequence>
<dbReference type="GO" id="GO:0071944">
    <property type="term" value="C:cell periphery"/>
    <property type="evidence" value="ECO:0007669"/>
    <property type="project" value="UniProtKB-ARBA"/>
</dbReference>
<dbReference type="PANTHER" id="PTHR15549:SF30">
    <property type="entry name" value="MID2 DOMAIN-CONTAINING PROTEIN"/>
    <property type="match status" value="1"/>
</dbReference>
<evidence type="ECO:0008006" key="9">
    <source>
        <dbReference type="Google" id="ProtNLM"/>
    </source>
</evidence>
<keyword evidence="8" id="KW-1185">Reference proteome</keyword>
<evidence type="ECO:0000256" key="1">
    <source>
        <dbReference type="ARBA" id="ARBA00004167"/>
    </source>
</evidence>